<dbReference type="EMBL" id="SNXX01000028">
    <property type="protein sequence ID" value="TDP88917.1"/>
    <property type="molecule type" value="Genomic_DNA"/>
</dbReference>
<evidence type="ECO:0000313" key="3">
    <source>
        <dbReference type="Proteomes" id="UP000295176"/>
    </source>
</evidence>
<dbReference type="GO" id="GO:0016301">
    <property type="term" value="F:kinase activity"/>
    <property type="evidence" value="ECO:0007669"/>
    <property type="project" value="InterPro"/>
</dbReference>
<name>A0A4R6RRS0_9FIRM</name>
<dbReference type="Pfam" id="PF02661">
    <property type="entry name" value="Fic"/>
    <property type="match status" value="1"/>
</dbReference>
<protein>
    <submittedName>
        <fullName evidence="2">Death-on-curing protein</fullName>
    </submittedName>
</protein>
<dbReference type="Proteomes" id="UP000295176">
    <property type="component" value="Unassembled WGS sequence"/>
</dbReference>
<dbReference type="PANTHER" id="PTHR39426:SF1">
    <property type="entry name" value="HOMOLOGY TO DEATH-ON-CURING PROTEIN OF PHAGE P1"/>
    <property type="match status" value="1"/>
</dbReference>
<dbReference type="InterPro" id="IPR053737">
    <property type="entry name" value="Type_II_TA_Toxin"/>
</dbReference>
<feature type="domain" description="Fido" evidence="1">
    <location>
        <begin position="7"/>
        <end position="125"/>
    </location>
</feature>
<dbReference type="SUPFAM" id="SSF140931">
    <property type="entry name" value="Fic-like"/>
    <property type="match status" value="1"/>
</dbReference>
<dbReference type="PANTHER" id="PTHR39426">
    <property type="entry name" value="HOMOLOGY TO DEATH-ON-CURING PROTEIN OF PHAGE P1"/>
    <property type="match status" value="1"/>
</dbReference>
<dbReference type="NCBIfam" id="TIGR01550">
    <property type="entry name" value="DOC_P1"/>
    <property type="match status" value="1"/>
</dbReference>
<dbReference type="PROSITE" id="PS51459">
    <property type="entry name" value="FIDO"/>
    <property type="match status" value="1"/>
</dbReference>
<gene>
    <name evidence="2" type="ORF">C7957_1286</name>
</gene>
<sequence>MNDIKFIPKDIILYYHQRLIKVYGGSFGIRDESLLDSALEQPKATFHGKYLHNSLFEMAAAYGYHLCNNHPFVDGNKRIGLTAMNMFLIRNNLEINVPQKEIYKLMIKVSSGQLSKKELTVWLKNNTKFIN</sequence>
<evidence type="ECO:0000313" key="2">
    <source>
        <dbReference type="EMBL" id="TDP88917.1"/>
    </source>
</evidence>
<accession>A0A4R6RRS0</accession>
<dbReference type="InterPro" id="IPR003812">
    <property type="entry name" value="Fido"/>
</dbReference>
<dbReference type="AlphaFoldDB" id="A0A4R6RRS0"/>
<dbReference type="RefSeq" id="WP_133531017.1">
    <property type="nucleotide sequence ID" value="NZ_SNXX01000028.1"/>
</dbReference>
<dbReference type="InterPro" id="IPR006440">
    <property type="entry name" value="Doc"/>
</dbReference>
<dbReference type="InterPro" id="IPR036597">
    <property type="entry name" value="Fido-like_dom_sf"/>
</dbReference>
<proteinExistence type="predicted"/>
<comment type="caution">
    <text evidence="2">The sequence shown here is derived from an EMBL/GenBank/DDBJ whole genome shotgun (WGS) entry which is preliminary data.</text>
</comment>
<dbReference type="PIRSF" id="PIRSF018297">
    <property type="entry name" value="Doc"/>
    <property type="match status" value="1"/>
</dbReference>
<dbReference type="Gene3D" id="1.20.120.1870">
    <property type="entry name" value="Fic/DOC protein, Fido domain"/>
    <property type="match status" value="1"/>
</dbReference>
<organism evidence="2 3">
    <name type="scientific">Halanaerobium saccharolyticum</name>
    <dbReference type="NCBI Taxonomy" id="43595"/>
    <lineage>
        <taxon>Bacteria</taxon>
        <taxon>Bacillati</taxon>
        <taxon>Bacillota</taxon>
        <taxon>Clostridia</taxon>
        <taxon>Halanaerobiales</taxon>
        <taxon>Halanaerobiaceae</taxon>
        <taxon>Halanaerobium</taxon>
    </lineage>
</organism>
<evidence type="ECO:0000259" key="1">
    <source>
        <dbReference type="PROSITE" id="PS51459"/>
    </source>
</evidence>
<reference evidence="2 3" key="1">
    <citation type="submission" date="2019-03" db="EMBL/GenBank/DDBJ databases">
        <title>Subsurface microbial communities from deep shales in Ohio and West Virginia, USA.</title>
        <authorList>
            <person name="Wrighton K."/>
        </authorList>
    </citation>
    <scope>NUCLEOTIDE SEQUENCE [LARGE SCALE GENOMIC DNA]</scope>
    <source>
        <strain evidence="2 3">MSL 7</strain>
    </source>
</reference>